<accession>C6LJK8</accession>
<reference evidence="1" key="1">
    <citation type="submission" date="2009-07" db="EMBL/GenBank/DDBJ databases">
        <authorList>
            <person name="Weinstock G."/>
            <person name="Sodergren E."/>
            <person name="Clifton S."/>
            <person name="Fulton L."/>
            <person name="Fulton B."/>
            <person name="Courtney L."/>
            <person name="Fronick C."/>
            <person name="Harrison M."/>
            <person name="Strong C."/>
            <person name="Farmer C."/>
            <person name="Delahaunty K."/>
            <person name="Markovic C."/>
            <person name="Hall O."/>
            <person name="Minx P."/>
            <person name="Tomlinson C."/>
            <person name="Mitreva M."/>
            <person name="Nelson J."/>
            <person name="Hou S."/>
            <person name="Wollam A."/>
            <person name="Pepin K.H."/>
            <person name="Johnson M."/>
            <person name="Bhonagiri V."/>
            <person name="Nash W.E."/>
            <person name="Warren W."/>
            <person name="Chinwalla A."/>
            <person name="Mardis E.R."/>
            <person name="Wilson R.K."/>
        </authorList>
    </citation>
    <scope>NUCLEOTIDE SEQUENCE [LARGE SCALE GENOMIC DNA]</scope>
    <source>
        <strain evidence="1">DSM 14469</strain>
    </source>
</reference>
<organism evidence="1 2">
    <name type="scientific">Marvinbryantia formatexigens DSM 14469</name>
    <dbReference type="NCBI Taxonomy" id="478749"/>
    <lineage>
        <taxon>Bacteria</taxon>
        <taxon>Bacillati</taxon>
        <taxon>Bacillota</taxon>
        <taxon>Clostridia</taxon>
        <taxon>Lachnospirales</taxon>
        <taxon>Lachnospiraceae</taxon>
        <taxon>Marvinbryantia</taxon>
    </lineage>
</organism>
<sequence>MSIFKNIFIISLTIYNILGHATNIRNKCVLPSTGSQSFKACKQIFLIFNIWRLDRGHRQELSLSASFLYMATKEPARTA</sequence>
<name>C6LJK8_9FIRM</name>
<dbReference type="EMBL" id="ACCL02000021">
    <property type="protein sequence ID" value="EET59131.1"/>
    <property type="molecule type" value="Genomic_DNA"/>
</dbReference>
<proteinExistence type="predicted"/>
<evidence type="ECO:0000313" key="2">
    <source>
        <dbReference type="Proteomes" id="UP000005561"/>
    </source>
</evidence>
<evidence type="ECO:0000313" key="1">
    <source>
        <dbReference type="EMBL" id="EET59131.1"/>
    </source>
</evidence>
<dbReference type="AlphaFoldDB" id="C6LJK8"/>
<dbReference type="Proteomes" id="UP000005561">
    <property type="component" value="Unassembled WGS sequence"/>
</dbReference>
<comment type="caution">
    <text evidence="1">The sequence shown here is derived from an EMBL/GenBank/DDBJ whole genome shotgun (WGS) entry which is preliminary data.</text>
</comment>
<protein>
    <submittedName>
        <fullName evidence="1">Uncharacterized protein</fullName>
    </submittedName>
</protein>
<keyword evidence="2" id="KW-1185">Reference proteome</keyword>
<gene>
    <name evidence="1" type="ORF">BRYFOR_08845</name>
</gene>